<evidence type="ECO:0000259" key="13">
    <source>
        <dbReference type="Pfam" id="PF00441"/>
    </source>
</evidence>
<protein>
    <submittedName>
        <fullName evidence="14">IVD dehydrogenase</fullName>
    </submittedName>
</protein>
<dbReference type="PANTHER" id="PTHR48083:SF6">
    <property type="entry name" value="ACYL-COA DEHYDROGENASE 6"/>
    <property type="match status" value="1"/>
</dbReference>
<dbReference type="Gene3D" id="1.20.140.10">
    <property type="entry name" value="Butyryl-CoA Dehydrogenase, subunit A, domain 3"/>
    <property type="match status" value="1"/>
</dbReference>
<keyword evidence="15" id="KW-1185">Reference proteome</keyword>
<evidence type="ECO:0000256" key="9">
    <source>
        <dbReference type="ARBA" id="ARBA00047916"/>
    </source>
</evidence>
<comment type="cofactor">
    <cofactor evidence="1">
        <name>FAD</name>
        <dbReference type="ChEBI" id="CHEBI:57692"/>
    </cofactor>
</comment>
<feature type="domain" description="Acyl-CoA dehydrogenase/oxidase C-terminal" evidence="13">
    <location>
        <begin position="111"/>
        <end position="257"/>
    </location>
</feature>
<dbReference type="InterPro" id="IPR046373">
    <property type="entry name" value="Acyl-CoA_Oxase/DH_mid-dom_sf"/>
</dbReference>
<dbReference type="InterPro" id="IPR009100">
    <property type="entry name" value="AcylCoA_DH/oxidase_NM_dom_sf"/>
</dbReference>
<evidence type="ECO:0000256" key="4">
    <source>
        <dbReference type="ARBA" id="ARBA00022630"/>
    </source>
</evidence>
<feature type="non-terminal residue" evidence="14">
    <location>
        <position position="265"/>
    </location>
</feature>
<organism evidence="14 15">
    <name type="scientific">Horornis vulcanius</name>
    <dbReference type="NCBI Taxonomy" id="2585811"/>
    <lineage>
        <taxon>Eukaryota</taxon>
        <taxon>Metazoa</taxon>
        <taxon>Chordata</taxon>
        <taxon>Craniata</taxon>
        <taxon>Vertebrata</taxon>
        <taxon>Euteleostomi</taxon>
        <taxon>Archelosauria</taxon>
        <taxon>Archosauria</taxon>
        <taxon>Dinosauria</taxon>
        <taxon>Saurischia</taxon>
        <taxon>Theropoda</taxon>
        <taxon>Coelurosauria</taxon>
        <taxon>Aves</taxon>
        <taxon>Neognathae</taxon>
        <taxon>Neoaves</taxon>
        <taxon>Telluraves</taxon>
        <taxon>Australaves</taxon>
        <taxon>Passeriformes</taxon>
        <taxon>Sylvioidea</taxon>
        <taxon>Scotocercidae</taxon>
        <taxon>Horornis</taxon>
    </lineage>
</organism>
<keyword evidence="4" id="KW-0285">Flavoprotein</keyword>
<feature type="non-terminal residue" evidence="14">
    <location>
        <position position="1"/>
    </location>
</feature>
<comment type="similarity">
    <text evidence="3">Belongs to the acyl-CoA dehydrogenase family.</text>
</comment>
<dbReference type="GO" id="GO:0033539">
    <property type="term" value="P:fatty acid beta-oxidation using acyl-CoA dehydrogenase"/>
    <property type="evidence" value="ECO:0007669"/>
    <property type="project" value="TreeGrafter"/>
</dbReference>
<dbReference type="PROSITE" id="PS00073">
    <property type="entry name" value="ACYL_COA_DH_2"/>
    <property type="match status" value="1"/>
</dbReference>
<dbReference type="Gene3D" id="2.40.110.10">
    <property type="entry name" value="Butyryl-CoA Dehydrogenase, subunit A, domain 2"/>
    <property type="match status" value="1"/>
</dbReference>
<dbReference type="InterPro" id="IPR036250">
    <property type="entry name" value="AcylCo_DH-like_C"/>
</dbReference>
<dbReference type="InterPro" id="IPR006089">
    <property type="entry name" value="Acyl-CoA_DH_CS"/>
</dbReference>
<dbReference type="CDD" id="cd00567">
    <property type="entry name" value="ACAD"/>
    <property type="match status" value="1"/>
</dbReference>
<comment type="catalytic activity">
    <reaction evidence="11">
        <text>tetradecanoyl-CoA + oxidized [electron-transfer flavoprotein] + H(+) = (2E)-tetradecenoyl-CoA + reduced [electron-transfer flavoprotein]</text>
        <dbReference type="Rhea" id="RHEA:47316"/>
        <dbReference type="Rhea" id="RHEA-COMP:10685"/>
        <dbReference type="Rhea" id="RHEA-COMP:10686"/>
        <dbReference type="ChEBI" id="CHEBI:15378"/>
        <dbReference type="ChEBI" id="CHEBI:57385"/>
        <dbReference type="ChEBI" id="CHEBI:57692"/>
        <dbReference type="ChEBI" id="CHEBI:58307"/>
        <dbReference type="ChEBI" id="CHEBI:61405"/>
    </reaction>
    <physiologicalReaction direction="left-to-right" evidence="11">
        <dbReference type="Rhea" id="RHEA:47317"/>
    </physiologicalReaction>
</comment>
<comment type="catalytic activity">
    <reaction evidence="10">
        <text>octanoyl-CoA + oxidized [electron-transfer flavoprotein] + H(+) = (2E)-octenoyl-CoA + reduced [electron-transfer flavoprotein]</text>
        <dbReference type="Rhea" id="RHEA:48180"/>
        <dbReference type="Rhea" id="RHEA-COMP:10685"/>
        <dbReference type="Rhea" id="RHEA-COMP:10686"/>
        <dbReference type="ChEBI" id="CHEBI:15378"/>
        <dbReference type="ChEBI" id="CHEBI:57386"/>
        <dbReference type="ChEBI" id="CHEBI:57692"/>
        <dbReference type="ChEBI" id="CHEBI:58307"/>
        <dbReference type="ChEBI" id="CHEBI:62242"/>
    </reaction>
    <physiologicalReaction direction="left-to-right" evidence="10">
        <dbReference type="Rhea" id="RHEA:48181"/>
    </physiologicalReaction>
</comment>
<comment type="catalytic activity">
    <reaction evidence="9">
        <text>oxidized [electron-transfer flavoprotein] + hexadecanoyl-CoA + H(+) = (2E)-hexadecenoyl-CoA + reduced [electron-transfer flavoprotein]</text>
        <dbReference type="Rhea" id="RHEA:43448"/>
        <dbReference type="Rhea" id="RHEA-COMP:10685"/>
        <dbReference type="Rhea" id="RHEA-COMP:10686"/>
        <dbReference type="ChEBI" id="CHEBI:15378"/>
        <dbReference type="ChEBI" id="CHEBI:57379"/>
        <dbReference type="ChEBI" id="CHEBI:57692"/>
        <dbReference type="ChEBI" id="CHEBI:58307"/>
        <dbReference type="ChEBI" id="CHEBI:61526"/>
    </reaction>
    <physiologicalReaction direction="left-to-right" evidence="9">
        <dbReference type="Rhea" id="RHEA:43449"/>
    </physiologicalReaction>
</comment>
<name>A0A7L3MBR5_9PASS</name>
<gene>
    <name evidence="14" type="primary">Acdh6</name>
    <name evidence="14" type="ORF">HORVUL_R00436</name>
</gene>
<dbReference type="SUPFAM" id="SSF47203">
    <property type="entry name" value="Acyl-CoA dehydrogenase C-terminal domain-like"/>
    <property type="match status" value="1"/>
</dbReference>
<dbReference type="InterPro" id="IPR050741">
    <property type="entry name" value="Acyl-CoA_dehydrogenase"/>
</dbReference>
<evidence type="ECO:0000256" key="8">
    <source>
        <dbReference type="ARBA" id="ARBA00047893"/>
    </source>
</evidence>
<keyword evidence="5" id="KW-0274">FAD</keyword>
<proteinExistence type="inferred from homology"/>
<sequence length="265" mass="29663">RFGSHELKKQFLVPTIAGDFVACLGISEAGAGSDVSLLSWNVHSHLQTFLSENIVHVHGASIFCELSHTLFSSGIHVAKKIDKLGMRSSDTAQIFFEDVRVPCKNLIGEEGKGFTYQMLQFQEERLWGVATVLTPMETIIGETVDYTRQRKVFGQPVLHNQTVHFRLAELATEVELLRSLLHRAVALYVEGNDVTKFASMAKLKAGRLTREVTDSCLQFWGGMGFTSEVLVSRFYRDLRLMSIGGGTDETMLSIICKYMDILPRK</sequence>
<dbReference type="InterPro" id="IPR009075">
    <property type="entry name" value="AcylCo_DH/oxidase_C"/>
</dbReference>
<dbReference type="EMBL" id="VZUA01042103">
    <property type="protein sequence ID" value="NXU62690.1"/>
    <property type="molecule type" value="Genomic_DNA"/>
</dbReference>
<dbReference type="AlphaFoldDB" id="A0A7L3MBR5"/>
<evidence type="ECO:0000256" key="6">
    <source>
        <dbReference type="ARBA" id="ARBA00023002"/>
    </source>
</evidence>
<reference evidence="14 15" key="1">
    <citation type="submission" date="2019-09" db="EMBL/GenBank/DDBJ databases">
        <title>Bird 10,000 Genomes (B10K) Project - Family phase.</title>
        <authorList>
            <person name="Zhang G."/>
        </authorList>
    </citation>
    <scope>NUCLEOTIDE SEQUENCE [LARGE SCALE GENOMIC DNA]</scope>
    <source>
        <strain evidence="14">B10K-DU-029-69</strain>
        <tissue evidence="14">Muscle</tissue>
    </source>
</reference>
<evidence type="ECO:0000256" key="7">
    <source>
        <dbReference type="ARBA" id="ARBA00047546"/>
    </source>
</evidence>
<comment type="catalytic activity">
    <reaction evidence="8">
        <text>dodecanoyl-CoA + oxidized [electron-transfer flavoprotein] + H(+) = (2E)-dodecenoyl-CoA + reduced [electron-transfer flavoprotein]</text>
        <dbReference type="Rhea" id="RHEA:47296"/>
        <dbReference type="Rhea" id="RHEA-COMP:10685"/>
        <dbReference type="Rhea" id="RHEA-COMP:10686"/>
        <dbReference type="ChEBI" id="CHEBI:15378"/>
        <dbReference type="ChEBI" id="CHEBI:57330"/>
        <dbReference type="ChEBI" id="CHEBI:57375"/>
        <dbReference type="ChEBI" id="CHEBI:57692"/>
        <dbReference type="ChEBI" id="CHEBI:58307"/>
    </reaction>
    <physiologicalReaction direction="left-to-right" evidence="8">
        <dbReference type="Rhea" id="RHEA:47297"/>
    </physiologicalReaction>
</comment>
<evidence type="ECO:0000256" key="5">
    <source>
        <dbReference type="ARBA" id="ARBA00022827"/>
    </source>
</evidence>
<comment type="catalytic activity">
    <reaction evidence="7">
        <text>decanoyl-CoA + oxidized [electron-transfer flavoprotein] + H(+) = (2E)-decenoyl-CoA + reduced [electron-transfer flavoprotein]</text>
        <dbReference type="Rhea" id="RHEA:48176"/>
        <dbReference type="Rhea" id="RHEA-COMP:10685"/>
        <dbReference type="Rhea" id="RHEA-COMP:10686"/>
        <dbReference type="ChEBI" id="CHEBI:15378"/>
        <dbReference type="ChEBI" id="CHEBI:57692"/>
        <dbReference type="ChEBI" id="CHEBI:58307"/>
        <dbReference type="ChEBI" id="CHEBI:61406"/>
        <dbReference type="ChEBI" id="CHEBI:61430"/>
    </reaction>
    <physiologicalReaction direction="left-to-right" evidence="7">
        <dbReference type="Rhea" id="RHEA:48177"/>
    </physiologicalReaction>
</comment>
<evidence type="ECO:0000256" key="1">
    <source>
        <dbReference type="ARBA" id="ARBA00001974"/>
    </source>
</evidence>
<evidence type="ECO:0000256" key="12">
    <source>
        <dbReference type="ARBA" id="ARBA00049192"/>
    </source>
</evidence>
<dbReference type="GO" id="GO:0005737">
    <property type="term" value="C:cytoplasm"/>
    <property type="evidence" value="ECO:0007669"/>
    <property type="project" value="TreeGrafter"/>
</dbReference>
<comment type="catalytic activity">
    <reaction evidence="12">
        <text>hexanoyl-CoA + oxidized [electron-transfer flavoprotein] + H(+) = (2E)-hexenoyl-CoA + reduced [electron-transfer flavoprotein]</text>
        <dbReference type="Rhea" id="RHEA:43464"/>
        <dbReference type="Rhea" id="RHEA-COMP:10685"/>
        <dbReference type="Rhea" id="RHEA-COMP:10686"/>
        <dbReference type="ChEBI" id="CHEBI:15378"/>
        <dbReference type="ChEBI" id="CHEBI:57692"/>
        <dbReference type="ChEBI" id="CHEBI:58307"/>
        <dbReference type="ChEBI" id="CHEBI:62077"/>
        <dbReference type="ChEBI" id="CHEBI:62620"/>
    </reaction>
    <physiologicalReaction direction="left-to-right" evidence="12">
        <dbReference type="Rhea" id="RHEA:43465"/>
    </physiologicalReaction>
</comment>
<comment type="caution">
    <text evidence="14">The sequence shown here is derived from an EMBL/GenBank/DDBJ whole genome shotgun (WGS) entry which is preliminary data.</text>
</comment>
<accession>A0A7L3MBR5</accession>
<keyword evidence="6" id="KW-0560">Oxidoreductase</keyword>
<evidence type="ECO:0000256" key="2">
    <source>
        <dbReference type="ARBA" id="ARBA00005198"/>
    </source>
</evidence>
<evidence type="ECO:0000313" key="14">
    <source>
        <dbReference type="EMBL" id="NXU62690.1"/>
    </source>
</evidence>
<dbReference type="SUPFAM" id="SSF56645">
    <property type="entry name" value="Acyl-CoA dehydrogenase NM domain-like"/>
    <property type="match status" value="1"/>
</dbReference>
<dbReference type="PANTHER" id="PTHR48083">
    <property type="entry name" value="MEDIUM-CHAIN SPECIFIC ACYL-COA DEHYDROGENASE, MITOCHONDRIAL-RELATED"/>
    <property type="match status" value="1"/>
</dbReference>
<evidence type="ECO:0000256" key="11">
    <source>
        <dbReference type="ARBA" id="ARBA00049038"/>
    </source>
</evidence>
<dbReference type="Pfam" id="PF00441">
    <property type="entry name" value="Acyl-CoA_dh_1"/>
    <property type="match status" value="1"/>
</dbReference>
<evidence type="ECO:0000313" key="15">
    <source>
        <dbReference type="Proteomes" id="UP000558460"/>
    </source>
</evidence>
<dbReference type="GO" id="GO:0003995">
    <property type="term" value="F:acyl-CoA dehydrogenase activity"/>
    <property type="evidence" value="ECO:0007669"/>
    <property type="project" value="InterPro"/>
</dbReference>
<dbReference type="Proteomes" id="UP000558460">
    <property type="component" value="Unassembled WGS sequence"/>
</dbReference>
<evidence type="ECO:0000256" key="10">
    <source>
        <dbReference type="ARBA" id="ARBA00048877"/>
    </source>
</evidence>
<dbReference type="OrthoDB" id="10262177at2759"/>
<evidence type="ECO:0000256" key="3">
    <source>
        <dbReference type="ARBA" id="ARBA00009347"/>
    </source>
</evidence>
<comment type="pathway">
    <text evidence="2">Lipid metabolism; mitochondrial fatty acid beta-oxidation.</text>
</comment>
<dbReference type="GO" id="GO:0050660">
    <property type="term" value="F:flavin adenine dinucleotide binding"/>
    <property type="evidence" value="ECO:0007669"/>
    <property type="project" value="TreeGrafter"/>
</dbReference>